<proteinExistence type="predicted"/>
<dbReference type="Proteomes" id="UP001335648">
    <property type="component" value="Unassembled WGS sequence"/>
</dbReference>
<organism evidence="2 3">
    <name type="scientific">Champsocephalus esox</name>
    <name type="common">pike icefish</name>
    <dbReference type="NCBI Taxonomy" id="159716"/>
    <lineage>
        <taxon>Eukaryota</taxon>
        <taxon>Metazoa</taxon>
        <taxon>Chordata</taxon>
        <taxon>Craniata</taxon>
        <taxon>Vertebrata</taxon>
        <taxon>Euteleostomi</taxon>
        <taxon>Actinopterygii</taxon>
        <taxon>Neopterygii</taxon>
        <taxon>Teleostei</taxon>
        <taxon>Neoteleostei</taxon>
        <taxon>Acanthomorphata</taxon>
        <taxon>Eupercaria</taxon>
        <taxon>Perciformes</taxon>
        <taxon>Notothenioidei</taxon>
        <taxon>Channichthyidae</taxon>
        <taxon>Champsocephalus</taxon>
    </lineage>
</organism>
<evidence type="ECO:0000313" key="2">
    <source>
        <dbReference type="EMBL" id="KAK5882700.1"/>
    </source>
</evidence>
<protein>
    <submittedName>
        <fullName evidence="2">Uncharacterized protein</fullName>
    </submittedName>
</protein>
<sequence>MTSFLHSQTSCLCPPATHTPHTPPLMFVTPFTFQHNHPSPLPYLNSSPSSQSPGKQQPCWTARHSVPLQPIPGLFEVASGERSASPPRPA</sequence>
<feature type="region of interest" description="Disordered" evidence="1">
    <location>
        <begin position="38"/>
        <end position="60"/>
    </location>
</feature>
<evidence type="ECO:0000313" key="3">
    <source>
        <dbReference type="Proteomes" id="UP001335648"/>
    </source>
</evidence>
<feature type="region of interest" description="Disordered" evidence="1">
    <location>
        <begin position="71"/>
        <end position="90"/>
    </location>
</feature>
<reference evidence="2 3" key="1">
    <citation type="journal article" date="2023" name="Mol. Biol. Evol.">
        <title>Genomics of Secondarily Temperate Adaptation in the Only Non-Antarctic Icefish.</title>
        <authorList>
            <person name="Rivera-Colon A.G."/>
            <person name="Rayamajhi N."/>
            <person name="Minhas B.F."/>
            <person name="Madrigal G."/>
            <person name="Bilyk K.T."/>
            <person name="Yoon V."/>
            <person name="Hune M."/>
            <person name="Gregory S."/>
            <person name="Cheng C.H.C."/>
            <person name="Catchen J.M."/>
        </authorList>
    </citation>
    <scope>NUCLEOTIDE SEQUENCE [LARGE SCALE GENOMIC DNA]</scope>
    <source>
        <strain evidence="2">JC2023a</strain>
    </source>
</reference>
<dbReference type="AlphaFoldDB" id="A0AAN8BD00"/>
<name>A0AAN8BD00_9TELE</name>
<comment type="caution">
    <text evidence="2">The sequence shown here is derived from an EMBL/GenBank/DDBJ whole genome shotgun (WGS) entry which is preliminary data.</text>
</comment>
<gene>
    <name evidence="2" type="ORF">CesoFtcFv8_021258</name>
</gene>
<feature type="compositionally biased region" description="Low complexity" evidence="1">
    <location>
        <begin position="42"/>
        <end position="58"/>
    </location>
</feature>
<keyword evidence="3" id="KW-1185">Reference proteome</keyword>
<evidence type="ECO:0000256" key="1">
    <source>
        <dbReference type="SAM" id="MobiDB-lite"/>
    </source>
</evidence>
<dbReference type="EMBL" id="JAULUE010002062">
    <property type="protein sequence ID" value="KAK5882700.1"/>
    <property type="molecule type" value="Genomic_DNA"/>
</dbReference>
<accession>A0AAN8BD00</accession>